<gene>
    <name evidence="1" type="ORF">FC756_19785</name>
</gene>
<proteinExistence type="predicted"/>
<reference evidence="1 2" key="1">
    <citation type="submission" date="2019-04" db="EMBL/GenBank/DDBJ databases">
        <title>Lysinibacillus genome sequencing.</title>
        <authorList>
            <person name="Dunlap C."/>
        </authorList>
    </citation>
    <scope>NUCLEOTIDE SEQUENCE [LARGE SCALE GENOMIC DNA]</scope>
    <source>
        <strain evidence="1 2">CCTCC AB 2010389</strain>
    </source>
</reference>
<dbReference type="EMBL" id="SZPU01000085">
    <property type="protein sequence ID" value="TKI60066.1"/>
    <property type="molecule type" value="Genomic_DNA"/>
</dbReference>
<comment type="caution">
    <text evidence="1">The sequence shown here is derived from an EMBL/GenBank/DDBJ whole genome shotgun (WGS) entry which is preliminary data.</text>
</comment>
<protein>
    <submittedName>
        <fullName evidence="1">Uncharacterized protein</fullName>
    </submittedName>
</protein>
<keyword evidence="2" id="KW-1185">Reference proteome</keyword>
<evidence type="ECO:0000313" key="2">
    <source>
        <dbReference type="Proteomes" id="UP000308744"/>
    </source>
</evidence>
<dbReference type="AlphaFoldDB" id="A0A4U2YGD8"/>
<dbReference type="RefSeq" id="WP_107896492.1">
    <property type="nucleotide sequence ID" value="NZ_PYWM01000021.1"/>
</dbReference>
<organism evidence="1 2">
    <name type="scientific">Lysinibacillus mangiferihumi</name>
    <dbReference type="NCBI Taxonomy" id="1130819"/>
    <lineage>
        <taxon>Bacteria</taxon>
        <taxon>Bacillati</taxon>
        <taxon>Bacillota</taxon>
        <taxon>Bacilli</taxon>
        <taxon>Bacillales</taxon>
        <taxon>Bacillaceae</taxon>
        <taxon>Lysinibacillus</taxon>
    </lineage>
</organism>
<evidence type="ECO:0000313" key="1">
    <source>
        <dbReference type="EMBL" id="TKI60066.1"/>
    </source>
</evidence>
<sequence>MNKGPRFGDSFKRKYPTARKRSLIHMSVEDSNIMLISPAQSAQRKKKKRHRMAEFTDYEGALVRVVTNLLNCELT</sequence>
<name>A0A4U2YGD8_9BACI</name>
<accession>A0A4U2YGD8</accession>
<dbReference type="Proteomes" id="UP000308744">
    <property type="component" value="Unassembled WGS sequence"/>
</dbReference>